<dbReference type="RefSeq" id="WP_106926120.1">
    <property type="nucleotide sequence ID" value="NZ_PYFT01000001.1"/>
</dbReference>
<dbReference type="Gene3D" id="3.40.50.720">
    <property type="entry name" value="NAD(P)-binding Rossmann-like Domain"/>
    <property type="match status" value="1"/>
</dbReference>
<dbReference type="GO" id="GO:0005737">
    <property type="term" value="C:cytoplasm"/>
    <property type="evidence" value="ECO:0007669"/>
    <property type="project" value="TreeGrafter"/>
</dbReference>
<evidence type="ECO:0000256" key="1">
    <source>
        <dbReference type="ARBA" id="ARBA00001911"/>
    </source>
</evidence>
<keyword evidence="4" id="KW-0456">Lyase</keyword>
<dbReference type="AlphaFoldDB" id="A0A2T2YAD1"/>
<evidence type="ECO:0000256" key="2">
    <source>
        <dbReference type="ARBA" id="ARBA00022793"/>
    </source>
</evidence>
<keyword evidence="7" id="KW-1185">Reference proteome</keyword>
<keyword evidence="2" id="KW-0210">Decarboxylase</keyword>
<dbReference type="Proteomes" id="UP000240357">
    <property type="component" value="Unassembled WGS sequence"/>
</dbReference>
<evidence type="ECO:0000313" key="6">
    <source>
        <dbReference type="EMBL" id="PSR52469.1"/>
    </source>
</evidence>
<evidence type="ECO:0000256" key="3">
    <source>
        <dbReference type="ARBA" id="ARBA00023027"/>
    </source>
</evidence>
<evidence type="ECO:0000256" key="4">
    <source>
        <dbReference type="ARBA" id="ARBA00023239"/>
    </source>
</evidence>
<dbReference type="EMBL" id="PYFT01000001">
    <property type="protein sequence ID" value="PSR52469.1"/>
    <property type="molecule type" value="Genomic_DNA"/>
</dbReference>
<name>A0A2T2YAD1_9BACT</name>
<dbReference type="InterPro" id="IPR036291">
    <property type="entry name" value="NAD(P)-bd_dom_sf"/>
</dbReference>
<dbReference type="PANTHER" id="PTHR43078:SF6">
    <property type="entry name" value="UDP-GLUCURONIC ACID DECARBOXYLASE 1"/>
    <property type="match status" value="1"/>
</dbReference>
<feature type="domain" description="NAD-dependent epimerase/dehydratase" evidence="5">
    <location>
        <begin position="28"/>
        <end position="272"/>
    </location>
</feature>
<dbReference type="Pfam" id="PF01370">
    <property type="entry name" value="Epimerase"/>
    <property type="match status" value="1"/>
</dbReference>
<dbReference type="GO" id="GO:0070403">
    <property type="term" value="F:NAD+ binding"/>
    <property type="evidence" value="ECO:0007669"/>
    <property type="project" value="InterPro"/>
</dbReference>
<dbReference type="InterPro" id="IPR001509">
    <property type="entry name" value="Epimerase_deHydtase"/>
</dbReference>
<gene>
    <name evidence="6" type="ORF">AHMF7605_02485</name>
</gene>
<comment type="caution">
    <text evidence="6">The sequence shown here is derived from an EMBL/GenBank/DDBJ whole genome shotgun (WGS) entry which is preliminary data.</text>
</comment>
<accession>A0A2T2YAD1</accession>
<sequence length="344" mass="38863">MVSLLPDLEHILLYTEGVWPFLRDKHLFISGGTGFFGRWLLESLVHANTKGNLNIKITVLTRNREAFRTKAPHLFEYSFLNYLEGDIQNFTFPESSIDFIIHAATEANAQLNAESPLLMTDTIVAGTRRVLDLARQKQVKALLLTSTGAVYGRQPPELTHLPEDYLGGPDITNPYWTYGESKRMAELLAAIYFKQFNVPVKIARCFAFVGPFLPLNTHFAAGNFILNGLNQQPIIIKGDGTPYRSYLFAADLVIWLLHILIHGQAGQPYNVGSDEEISIAELANLVARQFQPVLEPQILTKPQPQLLTERYVPSVERAKKELQLKITISLEESIKRTIHFYGKE</sequence>
<dbReference type="GO" id="GO:0042732">
    <property type="term" value="P:D-xylose metabolic process"/>
    <property type="evidence" value="ECO:0007669"/>
    <property type="project" value="InterPro"/>
</dbReference>
<dbReference type="GO" id="GO:0048040">
    <property type="term" value="F:UDP-glucuronate decarboxylase activity"/>
    <property type="evidence" value="ECO:0007669"/>
    <property type="project" value="TreeGrafter"/>
</dbReference>
<evidence type="ECO:0000259" key="5">
    <source>
        <dbReference type="Pfam" id="PF01370"/>
    </source>
</evidence>
<comment type="cofactor">
    <cofactor evidence="1">
        <name>NAD(+)</name>
        <dbReference type="ChEBI" id="CHEBI:57540"/>
    </cofactor>
</comment>
<dbReference type="InterPro" id="IPR044516">
    <property type="entry name" value="UXS-like"/>
</dbReference>
<dbReference type="PANTHER" id="PTHR43078">
    <property type="entry name" value="UDP-GLUCURONIC ACID DECARBOXYLASE-RELATED"/>
    <property type="match status" value="1"/>
</dbReference>
<reference evidence="6 7" key="1">
    <citation type="submission" date="2018-03" db="EMBL/GenBank/DDBJ databases">
        <title>Adhaeribacter sp. HMF7605 Genome sequencing and assembly.</title>
        <authorList>
            <person name="Kang H."/>
            <person name="Kang J."/>
            <person name="Cha I."/>
            <person name="Kim H."/>
            <person name="Joh K."/>
        </authorList>
    </citation>
    <scope>NUCLEOTIDE SEQUENCE [LARGE SCALE GENOMIC DNA]</scope>
    <source>
        <strain evidence="6 7">HMF7605</strain>
    </source>
</reference>
<organism evidence="6 7">
    <name type="scientific">Adhaeribacter arboris</name>
    <dbReference type="NCBI Taxonomy" id="2072846"/>
    <lineage>
        <taxon>Bacteria</taxon>
        <taxon>Pseudomonadati</taxon>
        <taxon>Bacteroidota</taxon>
        <taxon>Cytophagia</taxon>
        <taxon>Cytophagales</taxon>
        <taxon>Hymenobacteraceae</taxon>
        <taxon>Adhaeribacter</taxon>
    </lineage>
</organism>
<protein>
    <submittedName>
        <fullName evidence="6">Epimerase</fullName>
    </submittedName>
</protein>
<dbReference type="SUPFAM" id="SSF51735">
    <property type="entry name" value="NAD(P)-binding Rossmann-fold domains"/>
    <property type="match status" value="1"/>
</dbReference>
<dbReference type="OrthoDB" id="9811425at2"/>
<evidence type="ECO:0000313" key="7">
    <source>
        <dbReference type="Proteomes" id="UP000240357"/>
    </source>
</evidence>
<keyword evidence="3" id="KW-0520">NAD</keyword>
<proteinExistence type="predicted"/>